<organism evidence="3 4">
    <name type="scientific">Alkalitalea saponilacus</name>
    <dbReference type="NCBI Taxonomy" id="889453"/>
    <lineage>
        <taxon>Bacteria</taxon>
        <taxon>Pseudomonadati</taxon>
        <taxon>Bacteroidota</taxon>
        <taxon>Bacteroidia</taxon>
        <taxon>Marinilabiliales</taxon>
        <taxon>Marinilabiliaceae</taxon>
        <taxon>Alkalitalea</taxon>
    </lineage>
</organism>
<evidence type="ECO:0000259" key="2">
    <source>
        <dbReference type="Pfam" id="PF10988"/>
    </source>
</evidence>
<dbReference type="Pfam" id="PF10988">
    <property type="entry name" value="DUF2807"/>
    <property type="match status" value="1"/>
</dbReference>
<feature type="chain" id="PRO_5013069498" evidence="1">
    <location>
        <begin position="20"/>
        <end position="234"/>
    </location>
</feature>
<accession>A0A1T5DH31</accession>
<evidence type="ECO:0000313" key="3">
    <source>
        <dbReference type="EMBL" id="SKB70783.1"/>
    </source>
</evidence>
<reference evidence="3 4" key="1">
    <citation type="submission" date="2017-02" db="EMBL/GenBank/DDBJ databases">
        <authorList>
            <person name="Peterson S.W."/>
        </authorList>
    </citation>
    <scope>NUCLEOTIDE SEQUENCE [LARGE SCALE GENOMIC DNA]</scope>
    <source>
        <strain evidence="3 4">DSM 24412</strain>
    </source>
</reference>
<dbReference type="KEGG" id="asx:CDL62_16815"/>
<sequence length="234" mass="25632">MRQILISALFILMTLPLVAQEDETAVGEIIIETRQLAPFETLRVARGINVTLVEGEKPKAEVHIMNADPEDVLIEQSNKDLTIRMRTRIYRNMAVNVYLYYQNIKEISAGTGGSVYSDDVIEAKRLVLDAGTDASIQFEIEVDHLEASASAGRVEVMGTANSIDVNLSTGGRFNGANLETKKAKVRANTGAGAEVWVTEELEARAGSGARIEYTGDPQKIEVRTSFGGRVQEME</sequence>
<dbReference type="InterPro" id="IPR021255">
    <property type="entry name" value="DUF2807"/>
</dbReference>
<dbReference type="OrthoDB" id="704821at2"/>
<evidence type="ECO:0000256" key="1">
    <source>
        <dbReference type="SAM" id="SignalP"/>
    </source>
</evidence>
<dbReference type="EMBL" id="FUYV01000004">
    <property type="protein sequence ID" value="SKB70783.1"/>
    <property type="molecule type" value="Genomic_DNA"/>
</dbReference>
<dbReference type="STRING" id="889453.SAMN03080601_01102"/>
<proteinExistence type="predicted"/>
<keyword evidence="1" id="KW-0732">Signal</keyword>
<name>A0A1T5DH31_9BACT</name>
<gene>
    <name evidence="3" type="ORF">SAMN03080601_01102</name>
</gene>
<dbReference type="Gene3D" id="2.160.20.120">
    <property type="match status" value="1"/>
</dbReference>
<evidence type="ECO:0000313" key="4">
    <source>
        <dbReference type="Proteomes" id="UP000191055"/>
    </source>
</evidence>
<protein>
    <submittedName>
        <fullName evidence="3">Putative auto-transporter adhesin, head GIN domain</fullName>
    </submittedName>
</protein>
<dbReference type="Proteomes" id="UP000191055">
    <property type="component" value="Unassembled WGS sequence"/>
</dbReference>
<dbReference type="AlphaFoldDB" id="A0A1T5DH31"/>
<dbReference type="RefSeq" id="WP_079556869.1">
    <property type="nucleotide sequence ID" value="NZ_CP021904.1"/>
</dbReference>
<keyword evidence="4" id="KW-1185">Reference proteome</keyword>
<feature type="signal peptide" evidence="1">
    <location>
        <begin position="1"/>
        <end position="19"/>
    </location>
</feature>
<feature type="domain" description="Putative auto-transporter adhesin head GIN" evidence="2">
    <location>
        <begin position="38"/>
        <end position="217"/>
    </location>
</feature>